<sequence length="176" mass="19922">MKTFIALLRGINVSGKNKIPMADLRQALTNSNLQNVQTYIQSGNIIFQSSETNKKVLEALINKAISDKFSFNIPVLVLTPDELKAIFNDSPFPQEEKEKSYFTFLFEVPNSDLTKEVSALNYPNETFKITNSCVYFYSAIGYGKAKCSNNFFERKLKVTATARNYKTTLKLIDLSC</sequence>
<evidence type="ECO:0008006" key="3">
    <source>
        <dbReference type="Google" id="ProtNLM"/>
    </source>
</evidence>
<dbReference type="InterPro" id="IPR012545">
    <property type="entry name" value="DUF1697"/>
</dbReference>
<dbReference type="Proteomes" id="UP000032361">
    <property type="component" value="Unassembled WGS sequence"/>
</dbReference>
<gene>
    <name evidence="1" type="ORF">PK35_14425</name>
</gene>
<evidence type="ECO:0000313" key="1">
    <source>
        <dbReference type="EMBL" id="KJD31594.1"/>
    </source>
</evidence>
<dbReference type="PATRIC" id="fig|1382798.3.peg.1449"/>
<dbReference type="OrthoDB" id="9806494at2"/>
<dbReference type="RefSeq" id="WP_044627268.1">
    <property type="nucleotide sequence ID" value="NZ_JTDV01000014.1"/>
</dbReference>
<dbReference type="PIRSF" id="PIRSF008502">
    <property type="entry name" value="UCP008502"/>
    <property type="match status" value="1"/>
</dbReference>
<name>A0A0D7VXS5_9FLAO</name>
<dbReference type="Gene3D" id="3.30.70.1280">
    <property type="entry name" value="SP0830-like domains"/>
    <property type="match status" value="1"/>
</dbReference>
<proteinExistence type="predicted"/>
<dbReference type="Pfam" id="PF08002">
    <property type="entry name" value="DUF1697"/>
    <property type="match status" value="1"/>
</dbReference>
<comment type="caution">
    <text evidence="1">The sequence shown here is derived from an EMBL/GenBank/DDBJ whole genome shotgun (WGS) entry which is preliminary data.</text>
</comment>
<dbReference type="STRING" id="1382798.PK35_14425"/>
<dbReference type="PANTHER" id="PTHR36439:SF1">
    <property type="entry name" value="DUF1697 DOMAIN-CONTAINING PROTEIN"/>
    <property type="match status" value="1"/>
</dbReference>
<dbReference type="PANTHER" id="PTHR36439">
    <property type="entry name" value="BLL4334 PROTEIN"/>
    <property type="match status" value="1"/>
</dbReference>
<evidence type="ECO:0000313" key="2">
    <source>
        <dbReference type="Proteomes" id="UP000032361"/>
    </source>
</evidence>
<keyword evidence="2" id="KW-1185">Reference proteome</keyword>
<accession>A0A0D7VXS5</accession>
<dbReference type="SUPFAM" id="SSF160379">
    <property type="entry name" value="SP0830-like"/>
    <property type="match status" value="1"/>
</dbReference>
<dbReference type="AlphaFoldDB" id="A0A0D7VXS5"/>
<protein>
    <recommendedName>
        <fullName evidence="3">DUF1697 domain-containing protein</fullName>
    </recommendedName>
</protein>
<organism evidence="1 2">
    <name type="scientific">Neotamlana nanhaiensis</name>
    <dbReference type="NCBI Taxonomy" id="1382798"/>
    <lineage>
        <taxon>Bacteria</taxon>
        <taxon>Pseudomonadati</taxon>
        <taxon>Bacteroidota</taxon>
        <taxon>Flavobacteriia</taxon>
        <taxon>Flavobacteriales</taxon>
        <taxon>Flavobacteriaceae</taxon>
        <taxon>Neotamlana</taxon>
    </lineage>
</organism>
<dbReference type="EMBL" id="JTDV01000014">
    <property type="protein sequence ID" value="KJD31594.1"/>
    <property type="molecule type" value="Genomic_DNA"/>
</dbReference>
<reference evidence="1 2" key="1">
    <citation type="journal article" date="2015" name="Antonie Van Leeuwenhoek">
        <title>Tamlana nanhaiensis sp. nov., isolated from surface seawater collected from the South China Sea.</title>
        <authorList>
            <person name="Liu X."/>
            <person name="Lai Q."/>
            <person name="Du Y."/>
            <person name="Li G."/>
            <person name="Sun F."/>
            <person name="Shao Z."/>
        </authorList>
    </citation>
    <scope>NUCLEOTIDE SEQUENCE [LARGE SCALE GENOMIC DNA]</scope>
    <source>
        <strain evidence="1 2">FHC16</strain>
    </source>
</reference>